<dbReference type="InterPro" id="IPR001851">
    <property type="entry name" value="ABC_transp_permease"/>
</dbReference>
<comment type="similarity">
    <text evidence="8">Belongs to the binding-protein-dependent transport system permease family. LivHM subfamily.</text>
</comment>
<keyword evidence="4 9" id="KW-0812">Transmembrane</keyword>
<keyword evidence="6 9" id="KW-1133">Transmembrane helix</keyword>
<comment type="caution">
    <text evidence="10">The sequence shown here is derived from an EMBL/GenBank/DDBJ whole genome shotgun (WGS) entry which is preliminary data.</text>
</comment>
<evidence type="ECO:0000256" key="1">
    <source>
        <dbReference type="ARBA" id="ARBA00004651"/>
    </source>
</evidence>
<evidence type="ECO:0000256" key="9">
    <source>
        <dbReference type="SAM" id="Phobius"/>
    </source>
</evidence>
<evidence type="ECO:0000256" key="3">
    <source>
        <dbReference type="ARBA" id="ARBA00022475"/>
    </source>
</evidence>
<name>A0A512N6M2_9HYPH</name>
<evidence type="ECO:0000313" key="11">
    <source>
        <dbReference type="Proteomes" id="UP000321058"/>
    </source>
</evidence>
<keyword evidence="3" id="KW-1003">Cell membrane</keyword>
<feature type="transmembrane region" description="Helical" evidence="9">
    <location>
        <begin position="220"/>
        <end position="253"/>
    </location>
</feature>
<feature type="transmembrane region" description="Helical" evidence="9">
    <location>
        <begin position="63"/>
        <end position="84"/>
    </location>
</feature>
<keyword evidence="2" id="KW-0813">Transport</keyword>
<keyword evidence="5" id="KW-0029">Amino-acid transport</keyword>
<evidence type="ECO:0000256" key="7">
    <source>
        <dbReference type="ARBA" id="ARBA00023136"/>
    </source>
</evidence>
<dbReference type="GO" id="GO:0006865">
    <property type="term" value="P:amino acid transport"/>
    <property type="evidence" value="ECO:0007669"/>
    <property type="project" value="UniProtKB-KW"/>
</dbReference>
<dbReference type="InterPro" id="IPR052157">
    <property type="entry name" value="BCAA_transport_permease"/>
</dbReference>
<evidence type="ECO:0000256" key="5">
    <source>
        <dbReference type="ARBA" id="ARBA00022970"/>
    </source>
</evidence>
<dbReference type="Proteomes" id="UP000321058">
    <property type="component" value="Unassembled WGS sequence"/>
</dbReference>
<evidence type="ECO:0000256" key="2">
    <source>
        <dbReference type="ARBA" id="ARBA00022448"/>
    </source>
</evidence>
<evidence type="ECO:0000256" key="8">
    <source>
        <dbReference type="ARBA" id="ARBA00037998"/>
    </source>
</evidence>
<protein>
    <submittedName>
        <fullName evidence="10">Branched-chain amino acid ABC transporter permease</fullName>
    </submittedName>
</protein>
<dbReference type="EMBL" id="BKAJ01000031">
    <property type="protein sequence ID" value="GEP54573.1"/>
    <property type="molecule type" value="Genomic_DNA"/>
</dbReference>
<organism evidence="10 11">
    <name type="scientific">Reyranella soli</name>
    <dbReference type="NCBI Taxonomy" id="1230389"/>
    <lineage>
        <taxon>Bacteria</taxon>
        <taxon>Pseudomonadati</taxon>
        <taxon>Pseudomonadota</taxon>
        <taxon>Alphaproteobacteria</taxon>
        <taxon>Hyphomicrobiales</taxon>
        <taxon>Reyranellaceae</taxon>
        <taxon>Reyranella</taxon>
    </lineage>
</organism>
<dbReference type="CDD" id="cd06582">
    <property type="entry name" value="TM_PBP1_LivH_like"/>
    <property type="match status" value="1"/>
</dbReference>
<feature type="transmembrane region" description="Helical" evidence="9">
    <location>
        <begin position="142"/>
        <end position="162"/>
    </location>
</feature>
<dbReference type="OrthoDB" id="8126477at2"/>
<feature type="transmembrane region" description="Helical" evidence="9">
    <location>
        <begin position="96"/>
        <end position="116"/>
    </location>
</feature>
<reference evidence="10 11" key="1">
    <citation type="submission" date="2019-07" db="EMBL/GenBank/DDBJ databases">
        <title>Whole genome shotgun sequence of Reyranella soli NBRC 108950.</title>
        <authorList>
            <person name="Hosoyama A."/>
            <person name="Uohara A."/>
            <person name="Ohji S."/>
            <person name="Ichikawa N."/>
        </authorList>
    </citation>
    <scope>NUCLEOTIDE SEQUENCE [LARGE SCALE GENOMIC DNA]</scope>
    <source>
        <strain evidence="10 11">NBRC 108950</strain>
    </source>
</reference>
<dbReference type="AlphaFoldDB" id="A0A512N6M2"/>
<gene>
    <name evidence="10" type="ORF">RSO01_17390</name>
</gene>
<proteinExistence type="inferred from homology"/>
<feature type="transmembrane region" description="Helical" evidence="9">
    <location>
        <begin position="260"/>
        <end position="279"/>
    </location>
</feature>
<keyword evidence="11" id="KW-1185">Reference proteome</keyword>
<dbReference type="GO" id="GO:0005886">
    <property type="term" value="C:plasma membrane"/>
    <property type="evidence" value="ECO:0007669"/>
    <property type="project" value="UniProtKB-SubCell"/>
</dbReference>
<evidence type="ECO:0000313" key="10">
    <source>
        <dbReference type="EMBL" id="GEP54573.1"/>
    </source>
</evidence>
<dbReference type="Pfam" id="PF02653">
    <property type="entry name" value="BPD_transp_2"/>
    <property type="match status" value="1"/>
</dbReference>
<feature type="transmembrane region" description="Helical" evidence="9">
    <location>
        <begin position="194"/>
        <end position="214"/>
    </location>
</feature>
<dbReference type="RefSeq" id="WP_147148250.1">
    <property type="nucleotide sequence ID" value="NZ_BKAJ01000031.1"/>
</dbReference>
<dbReference type="GO" id="GO:0022857">
    <property type="term" value="F:transmembrane transporter activity"/>
    <property type="evidence" value="ECO:0007669"/>
    <property type="project" value="InterPro"/>
</dbReference>
<accession>A0A512N6M2</accession>
<keyword evidence="7 9" id="KW-0472">Membrane</keyword>
<comment type="subcellular location">
    <subcellularLocation>
        <location evidence="1">Cell membrane</location>
        <topology evidence="1">Multi-pass membrane protein</topology>
    </subcellularLocation>
</comment>
<dbReference type="PANTHER" id="PTHR11795">
    <property type="entry name" value="BRANCHED-CHAIN AMINO ACID TRANSPORT SYSTEM PERMEASE PROTEIN LIVH"/>
    <property type="match status" value="1"/>
</dbReference>
<dbReference type="PANTHER" id="PTHR11795:SF442">
    <property type="entry name" value="ABC TRANSPORTER ATP-BINDING PROTEIN"/>
    <property type="match status" value="1"/>
</dbReference>
<sequence>MNTLAFLLTQIVNALSQSALLFFLGVGLTLIFGLMRIVNFAHGALYMLGAFVGYSLTKWSGNYWVALAVAPVVVGLFGAAFEFAILRRLYRRDAHAFLMVTFGLALVVGEAVRLTWGPDALQVPAPDLLAGVMFILDEPFPLYRLFLVATGVIVAVAIWQFLERARLGLLIRATSQNADMASALGVDVKRVRSAVFGIGCGLAALGGVLAAPLVTASNGMAATVIIDAFVIVIIGGMGSFLGSLIGALLVGFVQVFGNYYLPDLALAFMYLVMLAILMVRPGGLLGKEA</sequence>
<evidence type="ECO:0000256" key="4">
    <source>
        <dbReference type="ARBA" id="ARBA00022692"/>
    </source>
</evidence>
<evidence type="ECO:0000256" key="6">
    <source>
        <dbReference type="ARBA" id="ARBA00022989"/>
    </source>
</evidence>